<dbReference type="EMBL" id="JACGXP010000003">
    <property type="protein sequence ID" value="MBA8990761.1"/>
    <property type="molecule type" value="Genomic_DNA"/>
</dbReference>
<comment type="caution">
    <text evidence="7">The sequence shown here is derived from an EMBL/GenBank/DDBJ whole genome shotgun (WGS) entry which is preliminary data.</text>
</comment>
<feature type="transmembrane region" description="Helical" evidence="6">
    <location>
        <begin position="408"/>
        <end position="426"/>
    </location>
</feature>
<feature type="transmembrane region" description="Helical" evidence="6">
    <location>
        <begin position="151"/>
        <end position="174"/>
    </location>
</feature>
<evidence type="ECO:0000256" key="1">
    <source>
        <dbReference type="ARBA" id="ARBA00004141"/>
    </source>
</evidence>
<feature type="transmembrane region" description="Helical" evidence="6">
    <location>
        <begin position="205"/>
        <end position="227"/>
    </location>
</feature>
<reference evidence="7 8" key="1">
    <citation type="submission" date="2020-07" db="EMBL/GenBank/DDBJ databases">
        <title>Above-ground endophytic microbial communities from plants in different locations in the United States.</title>
        <authorList>
            <person name="Frank C."/>
        </authorList>
    </citation>
    <scope>NUCLEOTIDE SEQUENCE [LARGE SCALE GENOMIC DNA]</scope>
    <source>
        <strain evidence="7 8">WPL5_2</strain>
    </source>
</reference>
<protein>
    <submittedName>
        <fullName evidence="7">Amino acid transporter</fullName>
    </submittedName>
</protein>
<keyword evidence="2" id="KW-0813">Transport</keyword>
<evidence type="ECO:0000313" key="7">
    <source>
        <dbReference type="EMBL" id="MBA8990761.1"/>
    </source>
</evidence>
<organism evidence="7 8">
    <name type="scientific">Curtobacterium pusillum</name>
    <dbReference type="NCBI Taxonomy" id="69373"/>
    <lineage>
        <taxon>Bacteria</taxon>
        <taxon>Bacillati</taxon>
        <taxon>Actinomycetota</taxon>
        <taxon>Actinomycetes</taxon>
        <taxon>Micrococcales</taxon>
        <taxon>Microbacteriaceae</taxon>
        <taxon>Curtobacterium</taxon>
    </lineage>
</organism>
<feature type="transmembrane region" description="Helical" evidence="6">
    <location>
        <begin position="336"/>
        <end position="358"/>
    </location>
</feature>
<evidence type="ECO:0000256" key="6">
    <source>
        <dbReference type="SAM" id="Phobius"/>
    </source>
</evidence>
<evidence type="ECO:0000256" key="2">
    <source>
        <dbReference type="ARBA" id="ARBA00022448"/>
    </source>
</evidence>
<dbReference type="PANTHER" id="PTHR45649">
    <property type="entry name" value="AMINO-ACID PERMEASE BAT1"/>
    <property type="match status" value="1"/>
</dbReference>
<dbReference type="Pfam" id="PF13520">
    <property type="entry name" value="AA_permease_2"/>
    <property type="match status" value="1"/>
</dbReference>
<dbReference type="RefSeq" id="WP_220479649.1">
    <property type="nucleotide sequence ID" value="NZ_JACGXP010000003.1"/>
</dbReference>
<dbReference type="PANTHER" id="PTHR45649:SF26">
    <property type="entry name" value="OS04G0435100 PROTEIN"/>
    <property type="match status" value="1"/>
</dbReference>
<feature type="transmembrane region" description="Helical" evidence="6">
    <location>
        <begin position="40"/>
        <end position="62"/>
    </location>
</feature>
<proteinExistence type="predicted"/>
<feature type="transmembrane region" description="Helical" evidence="6">
    <location>
        <begin position="125"/>
        <end position="144"/>
    </location>
</feature>
<dbReference type="GO" id="GO:0022857">
    <property type="term" value="F:transmembrane transporter activity"/>
    <property type="evidence" value="ECO:0007669"/>
    <property type="project" value="InterPro"/>
</dbReference>
<evidence type="ECO:0000313" key="8">
    <source>
        <dbReference type="Proteomes" id="UP000590225"/>
    </source>
</evidence>
<evidence type="ECO:0000256" key="3">
    <source>
        <dbReference type="ARBA" id="ARBA00022692"/>
    </source>
</evidence>
<keyword evidence="4 6" id="KW-1133">Transmembrane helix</keyword>
<evidence type="ECO:0000256" key="5">
    <source>
        <dbReference type="ARBA" id="ARBA00023136"/>
    </source>
</evidence>
<feature type="transmembrane region" description="Helical" evidence="6">
    <location>
        <begin position="432"/>
        <end position="451"/>
    </location>
</feature>
<feature type="transmembrane region" description="Helical" evidence="6">
    <location>
        <begin position="83"/>
        <end position="105"/>
    </location>
</feature>
<keyword evidence="3 6" id="KW-0812">Transmembrane</keyword>
<dbReference type="AlphaFoldDB" id="A0AAW3T669"/>
<dbReference type="InterPro" id="IPR002293">
    <property type="entry name" value="AA/rel_permease1"/>
</dbReference>
<feature type="transmembrane region" description="Helical" evidence="6">
    <location>
        <begin position="7"/>
        <end position="28"/>
    </location>
</feature>
<sequence>MKRNLGWYASFSVAFGFVSIATGIFTTYGAVISTSGPRGIWAWPIATVGQLAVAAIFGALAARMPISGYAYQWVSRIANPIAGWLMGWVSFAFLIVVVVAVDYTIAATILPELFGYTATAANNWAITAVVMLLQAVLVAVSTALTNRVNTIAVTVQIVGMIGLTVLLFVVGAVVGRLDFAHLFATAPIPAQGYWSFGDLTHAGPFPLGFLLGAFTIVGFESAANLAEETRNPERVIPKAMIQAVLSLGVLGMLFLIAVTALASSTPGLADSGTPVATIITSVLGPVIGKILLVLVVISIFSCGLVITLSGSRLVWAMSRDKRFPGWQLLQTVSRSRATPVAATAFVLVISQLILAIFANTSDALFSLFSAATLLPAIIYAGTVLMYAIKRKSLPASKGFSLGKWEVPIIVFAGIWLVYELLIFRDVSFLQPLLYVAIMVAIGVVYLAYLLITRGRDGLTMPDMVDVDKAFDTGTVTTADQL</sequence>
<dbReference type="Proteomes" id="UP000590225">
    <property type="component" value="Unassembled WGS sequence"/>
</dbReference>
<keyword evidence="5 6" id="KW-0472">Membrane</keyword>
<evidence type="ECO:0000256" key="4">
    <source>
        <dbReference type="ARBA" id="ARBA00022989"/>
    </source>
</evidence>
<dbReference type="Gene3D" id="1.20.1740.10">
    <property type="entry name" value="Amino acid/polyamine transporter I"/>
    <property type="match status" value="1"/>
</dbReference>
<comment type="subcellular location">
    <subcellularLocation>
        <location evidence="1">Membrane</location>
        <topology evidence="1">Multi-pass membrane protein</topology>
    </subcellularLocation>
</comment>
<feature type="transmembrane region" description="Helical" evidence="6">
    <location>
        <begin position="290"/>
        <end position="315"/>
    </location>
</feature>
<dbReference type="PIRSF" id="PIRSF006060">
    <property type="entry name" value="AA_transporter"/>
    <property type="match status" value="1"/>
</dbReference>
<dbReference type="GO" id="GO:0016020">
    <property type="term" value="C:membrane"/>
    <property type="evidence" value="ECO:0007669"/>
    <property type="project" value="UniProtKB-SubCell"/>
</dbReference>
<feature type="transmembrane region" description="Helical" evidence="6">
    <location>
        <begin position="364"/>
        <end position="388"/>
    </location>
</feature>
<accession>A0AAW3T669</accession>
<gene>
    <name evidence="7" type="ORF">FHW23_002026</name>
</gene>
<feature type="transmembrane region" description="Helical" evidence="6">
    <location>
        <begin position="239"/>
        <end position="262"/>
    </location>
</feature>
<name>A0AAW3T669_9MICO</name>